<reference evidence="2" key="2">
    <citation type="submission" date="2015-01" db="EMBL/GenBank/DDBJ databases">
        <title>Complete Genome of Bacillus megaterium Siphophage Stills.</title>
        <authorList>
            <person name="Lee S.S."/>
            <person name="Kongari R.R."/>
            <person name="Hernandez A.C."/>
            <person name="Everett G.F.K."/>
        </authorList>
    </citation>
    <scope>NUCLEOTIDE SEQUENCE [LARGE SCALE GENOMIC DNA]</scope>
</reference>
<protein>
    <submittedName>
        <fullName evidence="1">Holliday junction resolvase</fullName>
    </submittedName>
</protein>
<dbReference type="OrthoDB" id="10025at10239"/>
<dbReference type="InterPro" id="IPR012337">
    <property type="entry name" value="RNaseH-like_sf"/>
</dbReference>
<sequence length="170" mass="19812">MEERDWRYLIVIDPSPNCTGWAVFDLKEKPKLITYGHVYNRHYEVAEFGKKLAHIEAVLNVLKFNFYPHNVIKEEWVYSPGSGYKTAMPHGLVEKVFSHVMPIQEVNNSSFKREFTGNGRAKKEEVEAEVLKYKSRIWGRKPLVFRTDDESDSVGIGIQWLIDNKLLPKL</sequence>
<keyword evidence="2" id="KW-1185">Reference proteome</keyword>
<dbReference type="GeneID" id="26661083"/>
<evidence type="ECO:0000313" key="2">
    <source>
        <dbReference type="Proteomes" id="UP000033016"/>
    </source>
</evidence>
<name>A0A0E3T6C1_9CAUD</name>
<gene>
    <name evidence="1" type="ORF">CPT_Stills61</name>
</gene>
<dbReference type="RefSeq" id="YP_009196946.1">
    <property type="nucleotide sequence ID" value="NC_028777.1"/>
</dbReference>
<accession>A0A0E3T6C1</accession>
<dbReference type="InterPro" id="IPR036397">
    <property type="entry name" value="RNaseH_sf"/>
</dbReference>
<dbReference type="KEGG" id="vg:26661083"/>
<proteinExistence type="predicted"/>
<reference evidence="1 2" key="1">
    <citation type="journal article" date="2015" name="Genome Announc.">
        <title>Complete Genome Sequence of Bacillus megaterium Siphophage Stills.</title>
        <authorList>
            <person name="Lee S.S."/>
            <person name="Kongari R.R."/>
            <person name="Hernandez A.C."/>
            <person name="Kuty Everett G.F."/>
        </authorList>
    </citation>
    <scope>NUCLEOTIDE SEQUENCE [LARGE SCALE GENOMIC DNA]</scope>
</reference>
<dbReference type="Proteomes" id="UP000033016">
    <property type="component" value="Segment"/>
</dbReference>
<evidence type="ECO:0000313" key="1">
    <source>
        <dbReference type="EMBL" id="AKC02689.1"/>
    </source>
</evidence>
<organism evidence="1 2">
    <name type="scientific">Bacillus phage Stills</name>
    <dbReference type="NCBI Taxonomy" id="1610833"/>
    <lineage>
        <taxon>Viruses</taxon>
        <taxon>Duplodnaviria</taxon>
        <taxon>Heunggongvirae</taxon>
        <taxon>Uroviricota</taxon>
        <taxon>Caudoviricetes</taxon>
        <taxon>Slashvirus</taxon>
        <taxon>Slashvirus stills</taxon>
    </lineage>
</organism>
<dbReference type="EMBL" id="KP696448">
    <property type="protein sequence ID" value="AKC02689.1"/>
    <property type="molecule type" value="Genomic_DNA"/>
</dbReference>
<dbReference type="SUPFAM" id="SSF53098">
    <property type="entry name" value="Ribonuclease H-like"/>
    <property type="match status" value="1"/>
</dbReference>
<dbReference type="GO" id="GO:0003676">
    <property type="term" value="F:nucleic acid binding"/>
    <property type="evidence" value="ECO:0007669"/>
    <property type="project" value="InterPro"/>
</dbReference>
<dbReference type="Gene3D" id="3.30.420.10">
    <property type="entry name" value="Ribonuclease H-like superfamily/Ribonuclease H"/>
    <property type="match status" value="1"/>
</dbReference>